<gene>
    <name evidence="1" type="ORF">DLAC_02404</name>
</gene>
<comment type="caution">
    <text evidence="1">The sequence shown here is derived from an EMBL/GenBank/DDBJ whole genome shotgun (WGS) entry which is preliminary data.</text>
</comment>
<name>A0A152A5C1_TIELA</name>
<dbReference type="InterPro" id="IPR027417">
    <property type="entry name" value="P-loop_NTPase"/>
</dbReference>
<evidence type="ECO:0008006" key="3">
    <source>
        <dbReference type="Google" id="ProtNLM"/>
    </source>
</evidence>
<keyword evidence="2" id="KW-1185">Reference proteome</keyword>
<dbReference type="OrthoDB" id="17877at2759"/>
<dbReference type="Gene3D" id="3.40.50.300">
    <property type="entry name" value="P-loop containing nucleotide triphosphate hydrolases"/>
    <property type="match status" value="1"/>
</dbReference>
<organism evidence="1 2">
    <name type="scientific">Tieghemostelium lacteum</name>
    <name type="common">Slime mold</name>
    <name type="synonym">Dictyostelium lacteum</name>
    <dbReference type="NCBI Taxonomy" id="361077"/>
    <lineage>
        <taxon>Eukaryota</taxon>
        <taxon>Amoebozoa</taxon>
        <taxon>Evosea</taxon>
        <taxon>Eumycetozoa</taxon>
        <taxon>Dictyostelia</taxon>
        <taxon>Dictyosteliales</taxon>
        <taxon>Raperosteliaceae</taxon>
        <taxon>Tieghemostelium</taxon>
    </lineage>
</organism>
<dbReference type="AlphaFoldDB" id="A0A152A5C1"/>
<dbReference type="EMBL" id="LODT01000011">
    <property type="protein sequence ID" value="KYR01281.1"/>
    <property type="molecule type" value="Genomic_DNA"/>
</dbReference>
<evidence type="ECO:0000313" key="1">
    <source>
        <dbReference type="EMBL" id="KYR01281.1"/>
    </source>
</evidence>
<evidence type="ECO:0000313" key="2">
    <source>
        <dbReference type="Proteomes" id="UP000076078"/>
    </source>
</evidence>
<reference evidence="1 2" key="1">
    <citation type="submission" date="2015-12" db="EMBL/GenBank/DDBJ databases">
        <title>Dictyostelia acquired genes for synthesis and detection of signals that induce cell-type specialization by lateral gene transfer from prokaryotes.</title>
        <authorList>
            <person name="Gloeckner G."/>
            <person name="Schaap P."/>
        </authorList>
    </citation>
    <scope>NUCLEOTIDE SEQUENCE [LARGE SCALE GENOMIC DNA]</scope>
    <source>
        <strain evidence="1 2">TK</strain>
    </source>
</reference>
<proteinExistence type="predicted"/>
<dbReference type="Proteomes" id="UP000076078">
    <property type="component" value="Unassembled WGS sequence"/>
</dbReference>
<dbReference type="SUPFAM" id="SSF52540">
    <property type="entry name" value="P-loop containing nucleoside triphosphate hydrolases"/>
    <property type="match status" value="1"/>
</dbReference>
<accession>A0A152A5C1</accession>
<sequence length="279" mass="32050">MRSFQILRDQFQKYIGKNAIDSLSNEILKNKEKAMPMVLISGNQFTGKSTMAKNLSSYYQGGGFYSVGQMFRELAQTLGISVGEQSRLLRIIQEGKLHEQSDALKKLQGKRVDIELDYRTCQLISGHNWIPEQKYIVIEGRQPAIMGTFVEGLGKKDLYRIYLKCSAKEQALRFIQREIGESEFKIAQEHLSKLKNVNTIDGNSNEEENIGSFLNEISKLPLENINDIVSKFIENQNRDQDDRKRYNDLYHLDYEDMSYYDLIIDTSSDSSTNKSASLI</sequence>
<dbReference type="InParanoid" id="A0A152A5C1"/>
<protein>
    <recommendedName>
        <fullName evidence="3">(d)CMP kinase</fullName>
    </recommendedName>
</protein>
<dbReference type="OMA" id="EMDYKTC"/>